<gene>
    <name evidence="1" type="ORF">VTJ49DRAFT_6162</name>
</gene>
<keyword evidence="2" id="KW-1185">Reference proteome</keyword>
<dbReference type="Proteomes" id="UP001583172">
    <property type="component" value="Unassembled WGS sequence"/>
</dbReference>
<sequence>MCHGHPHTHSCGHQSVTWHYCPSAVIDLTTGYETPCQNITFAASQSSSASCPLANCDFQNAGGGGWTCCQCGGRNSSGWCNNMRPRYERNPFTGEWDWFELCDHGCCLNCIKDGELLLSVQFNESLLTSTFCDSSLGQLWGSQPQKREERERCSETSANPPSRRLRCSVQHYSGLWRQKKGLSC</sequence>
<accession>A0ABR3V1T4</accession>
<proteinExistence type="predicted"/>
<organism evidence="1 2">
    <name type="scientific">Humicola insolens</name>
    <name type="common">Soft-rot fungus</name>
    <dbReference type="NCBI Taxonomy" id="85995"/>
    <lineage>
        <taxon>Eukaryota</taxon>
        <taxon>Fungi</taxon>
        <taxon>Dikarya</taxon>
        <taxon>Ascomycota</taxon>
        <taxon>Pezizomycotina</taxon>
        <taxon>Sordariomycetes</taxon>
        <taxon>Sordariomycetidae</taxon>
        <taxon>Sordariales</taxon>
        <taxon>Chaetomiaceae</taxon>
        <taxon>Mycothermus</taxon>
    </lineage>
</organism>
<dbReference type="EMBL" id="JAZGSY010000554">
    <property type="protein sequence ID" value="KAL1835722.1"/>
    <property type="molecule type" value="Genomic_DNA"/>
</dbReference>
<evidence type="ECO:0000313" key="1">
    <source>
        <dbReference type="EMBL" id="KAL1835722.1"/>
    </source>
</evidence>
<protein>
    <submittedName>
        <fullName evidence="1">Uncharacterized protein</fullName>
    </submittedName>
</protein>
<evidence type="ECO:0000313" key="2">
    <source>
        <dbReference type="Proteomes" id="UP001583172"/>
    </source>
</evidence>
<reference evidence="1 2" key="1">
    <citation type="journal article" date="2024" name="Commun. Biol.">
        <title>Comparative genomic analysis of thermophilic fungi reveals convergent evolutionary adaptations and gene losses.</title>
        <authorList>
            <person name="Steindorff A.S."/>
            <person name="Aguilar-Pontes M.V."/>
            <person name="Robinson A.J."/>
            <person name="Andreopoulos B."/>
            <person name="LaButti K."/>
            <person name="Kuo A."/>
            <person name="Mondo S."/>
            <person name="Riley R."/>
            <person name="Otillar R."/>
            <person name="Haridas S."/>
            <person name="Lipzen A."/>
            <person name="Grimwood J."/>
            <person name="Schmutz J."/>
            <person name="Clum A."/>
            <person name="Reid I.D."/>
            <person name="Moisan M.C."/>
            <person name="Butler G."/>
            <person name="Nguyen T.T.M."/>
            <person name="Dewar K."/>
            <person name="Conant G."/>
            <person name="Drula E."/>
            <person name="Henrissat B."/>
            <person name="Hansel C."/>
            <person name="Singer S."/>
            <person name="Hutchinson M.I."/>
            <person name="de Vries R.P."/>
            <person name="Natvig D.O."/>
            <person name="Powell A.J."/>
            <person name="Tsang A."/>
            <person name="Grigoriev I.V."/>
        </authorList>
    </citation>
    <scope>NUCLEOTIDE SEQUENCE [LARGE SCALE GENOMIC DNA]</scope>
    <source>
        <strain evidence="1 2">CBS 620.91</strain>
    </source>
</reference>
<comment type="caution">
    <text evidence="1">The sequence shown here is derived from an EMBL/GenBank/DDBJ whole genome shotgun (WGS) entry which is preliminary data.</text>
</comment>
<name>A0ABR3V1T4_HUMIN</name>